<dbReference type="Proteomes" id="UP000280842">
    <property type="component" value="Unassembled WGS sequence"/>
</dbReference>
<dbReference type="PANTHER" id="PTHR33529:SF6">
    <property type="entry name" value="YJGP_YJGQ FAMILY PERMEASE"/>
    <property type="match status" value="1"/>
</dbReference>
<evidence type="ECO:0000256" key="6">
    <source>
        <dbReference type="SAM" id="Phobius"/>
    </source>
</evidence>
<dbReference type="Pfam" id="PF03739">
    <property type="entry name" value="LptF_LptG"/>
    <property type="match status" value="1"/>
</dbReference>
<dbReference type="GO" id="GO:0043190">
    <property type="term" value="C:ATP-binding cassette (ABC) transporter complex"/>
    <property type="evidence" value="ECO:0007669"/>
    <property type="project" value="TreeGrafter"/>
</dbReference>
<evidence type="ECO:0000256" key="2">
    <source>
        <dbReference type="ARBA" id="ARBA00022475"/>
    </source>
</evidence>
<protein>
    <submittedName>
        <fullName evidence="7">Lipopolysaccharide export system permease protein</fullName>
    </submittedName>
</protein>
<accession>A0A3M0C3N0</accession>
<keyword evidence="5 6" id="KW-0472">Membrane</keyword>
<dbReference type="GO" id="GO:0015920">
    <property type="term" value="P:lipopolysaccharide transport"/>
    <property type="evidence" value="ECO:0007669"/>
    <property type="project" value="TreeGrafter"/>
</dbReference>
<keyword evidence="4 6" id="KW-1133">Transmembrane helix</keyword>
<feature type="transmembrane region" description="Helical" evidence="6">
    <location>
        <begin position="261"/>
        <end position="281"/>
    </location>
</feature>
<dbReference type="AlphaFoldDB" id="A0A3M0C3N0"/>
<keyword evidence="3 6" id="KW-0812">Transmembrane</keyword>
<feature type="transmembrane region" description="Helical" evidence="6">
    <location>
        <begin position="100"/>
        <end position="120"/>
    </location>
</feature>
<evidence type="ECO:0000256" key="4">
    <source>
        <dbReference type="ARBA" id="ARBA00022989"/>
    </source>
</evidence>
<dbReference type="PANTHER" id="PTHR33529">
    <property type="entry name" value="SLR0882 PROTEIN-RELATED"/>
    <property type="match status" value="1"/>
</dbReference>
<feature type="transmembrane region" description="Helical" evidence="6">
    <location>
        <begin position="63"/>
        <end position="80"/>
    </location>
</feature>
<feature type="transmembrane region" description="Helical" evidence="6">
    <location>
        <begin position="318"/>
        <end position="336"/>
    </location>
</feature>
<sequence>MKILTKILIKRFLFYFFVLNGIFSLIVISSQMLSLPSVFYHINIFRFLESLILINLSFFKLQLLFSFGIAFLLLGISIRENREIYAIYSSGISKSFFRKIIITLSILVAVFSALVSFYIVPKANRERTKFITVNVKKYFLDAIQPKNFKNLPGNYIIYISKKNKNNMKDILIYNKKTGYLITAQNAILNGNYLTLLNGIVQIPSKEGFSVLKYEKYIFNLEIEYLKSYSFKDFELKNLLALTKSNIKEEKLKAISVIFERIGYIIPFFFLGIIGFFLGISISKEKDFLLAVFLTILIIYISINYYLIKLIQKGSLNPLLYIFIITVILFSISHYLYKKN</sequence>
<evidence type="ECO:0000256" key="5">
    <source>
        <dbReference type="ARBA" id="ARBA00023136"/>
    </source>
</evidence>
<reference evidence="7 8" key="1">
    <citation type="submission" date="2018-10" db="EMBL/GenBank/DDBJ databases">
        <title>Genomic Encyclopedia of Archaeal and Bacterial Type Strains, Phase II (KMG-II): from individual species to whole genera.</title>
        <authorList>
            <person name="Goeker M."/>
        </authorList>
    </citation>
    <scope>NUCLEOTIDE SEQUENCE [LARGE SCALE GENOMIC DNA]</scope>
    <source>
        <strain evidence="7 8">VM1</strain>
    </source>
</reference>
<evidence type="ECO:0000256" key="3">
    <source>
        <dbReference type="ARBA" id="ARBA00022692"/>
    </source>
</evidence>
<proteinExistence type="predicted"/>
<dbReference type="InterPro" id="IPR005495">
    <property type="entry name" value="LptG/LptF_permease"/>
</dbReference>
<keyword evidence="8" id="KW-1185">Reference proteome</keyword>
<evidence type="ECO:0000313" key="7">
    <source>
        <dbReference type="EMBL" id="RMA97572.1"/>
    </source>
</evidence>
<organism evidence="7 8">
    <name type="scientific">Hydrogenothermus marinus</name>
    <dbReference type="NCBI Taxonomy" id="133270"/>
    <lineage>
        <taxon>Bacteria</taxon>
        <taxon>Pseudomonadati</taxon>
        <taxon>Aquificota</taxon>
        <taxon>Aquificia</taxon>
        <taxon>Aquificales</taxon>
        <taxon>Hydrogenothermaceae</taxon>
        <taxon>Hydrogenothermus</taxon>
    </lineage>
</organism>
<gene>
    <name evidence="7" type="ORF">CLV39_0189</name>
</gene>
<name>A0A3M0C3N0_9AQUI</name>
<comment type="subcellular location">
    <subcellularLocation>
        <location evidence="1">Cell membrane</location>
        <topology evidence="1">Multi-pass membrane protein</topology>
    </subcellularLocation>
</comment>
<keyword evidence="2" id="KW-1003">Cell membrane</keyword>
<evidence type="ECO:0000313" key="8">
    <source>
        <dbReference type="Proteomes" id="UP000280842"/>
    </source>
</evidence>
<dbReference type="RefSeq" id="WP_121922350.1">
    <property type="nucleotide sequence ID" value="NZ_REFO01000010.1"/>
</dbReference>
<comment type="caution">
    <text evidence="7">The sequence shown here is derived from an EMBL/GenBank/DDBJ whole genome shotgun (WGS) entry which is preliminary data.</text>
</comment>
<dbReference type="EMBL" id="REFO01000010">
    <property type="protein sequence ID" value="RMA97572.1"/>
    <property type="molecule type" value="Genomic_DNA"/>
</dbReference>
<feature type="transmembrane region" description="Helical" evidence="6">
    <location>
        <begin position="287"/>
        <end position="306"/>
    </location>
</feature>
<dbReference type="OrthoDB" id="10707at2"/>
<evidence type="ECO:0000256" key="1">
    <source>
        <dbReference type="ARBA" id="ARBA00004651"/>
    </source>
</evidence>
<feature type="transmembrane region" description="Helical" evidence="6">
    <location>
        <begin position="12"/>
        <end position="32"/>
    </location>
</feature>